<dbReference type="PANTHER" id="PTHR48079:SF6">
    <property type="entry name" value="NAD(P)-BINDING DOMAIN-CONTAINING PROTEIN-RELATED"/>
    <property type="match status" value="1"/>
</dbReference>
<dbReference type="Pfam" id="PF01370">
    <property type="entry name" value="Epimerase"/>
    <property type="match status" value="1"/>
</dbReference>
<name>A0ABV5EE00_9ACTN</name>
<comment type="caution">
    <text evidence="2">The sequence shown here is derived from an EMBL/GenBank/DDBJ whole genome shotgun (WGS) entry which is preliminary data.</text>
</comment>
<dbReference type="InterPro" id="IPR051783">
    <property type="entry name" value="NAD(P)-dependent_oxidoreduct"/>
</dbReference>
<keyword evidence="3" id="KW-1185">Reference proteome</keyword>
<proteinExistence type="predicted"/>
<organism evidence="2 3">
    <name type="scientific">Streptomyces broussonetiae</name>
    <dbReference type="NCBI Taxonomy" id="2686304"/>
    <lineage>
        <taxon>Bacteria</taxon>
        <taxon>Bacillati</taxon>
        <taxon>Actinomycetota</taxon>
        <taxon>Actinomycetes</taxon>
        <taxon>Kitasatosporales</taxon>
        <taxon>Streptomycetaceae</taxon>
        <taxon>Streptomyces</taxon>
    </lineage>
</organism>
<dbReference type="PANTHER" id="PTHR48079">
    <property type="entry name" value="PROTEIN YEEZ"/>
    <property type="match status" value="1"/>
</dbReference>
<dbReference type="Proteomes" id="UP001585080">
    <property type="component" value="Unassembled WGS sequence"/>
</dbReference>
<gene>
    <name evidence="2" type="ORF">VSS16_20540</name>
</gene>
<sequence length="313" mass="33679">MRVVRVFVAGGTGVLGRRLVPQLVARGHQVTATTHDEAELDLLDRLGADALVMDGLDAMSVGEAVAEAWPDVIAHQMTPRSPAPGDRTGLRHLDHWSALTIRLLTEGTDHLLAAAEATGVAHVVAQSYACWNGVREGGWVKSESDPLDLHEGTTAHEAALAIRYVEDTVVRAGGAALRYGALYGPGASDDQVELIRQRKLPLVGNGAGHSSWVHLDDAAHATVLAVEQKARGVFNIVDDEPAPAREWLPHLAACVGAKPPMRVPTWVARMLAGDATAIKMTEGRGFSNVKAKWELSWELRYPSWRQGFEEGLA</sequence>
<reference evidence="2 3" key="1">
    <citation type="submission" date="2024-01" db="EMBL/GenBank/DDBJ databases">
        <title>Genome mining of biosynthetic gene clusters to explore secondary metabolites of Streptomyces sp.</title>
        <authorList>
            <person name="Baig A."/>
            <person name="Ajitkumar Shintre N."/>
            <person name="Kumar H."/>
            <person name="Anbarasu A."/>
            <person name="Ramaiah S."/>
        </authorList>
    </citation>
    <scope>NUCLEOTIDE SEQUENCE [LARGE SCALE GENOMIC DNA]</scope>
    <source>
        <strain evidence="2 3">A57</strain>
    </source>
</reference>
<evidence type="ECO:0000313" key="2">
    <source>
        <dbReference type="EMBL" id="MFB8775090.1"/>
    </source>
</evidence>
<accession>A0ABV5EE00</accession>
<dbReference type="SUPFAM" id="SSF51735">
    <property type="entry name" value="NAD(P)-binding Rossmann-fold domains"/>
    <property type="match status" value="1"/>
</dbReference>
<dbReference type="InterPro" id="IPR001509">
    <property type="entry name" value="Epimerase_deHydtase"/>
</dbReference>
<dbReference type="EMBL" id="JAYMRP010000017">
    <property type="protein sequence ID" value="MFB8775090.1"/>
    <property type="molecule type" value="Genomic_DNA"/>
</dbReference>
<evidence type="ECO:0000313" key="3">
    <source>
        <dbReference type="Proteomes" id="UP001585080"/>
    </source>
</evidence>
<evidence type="ECO:0000259" key="1">
    <source>
        <dbReference type="Pfam" id="PF01370"/>
    </source>
</evidence>
<dbReference type="InterPro" id="IPR036291">
    <property type="entry name" value="NAD(P)-bd_dom_sf"/>
</dbReference>
<protein>
    <submittedName>
        <fullName evidence="2">NAD(P)-dependent oxidoreductase</fullName>
    </submittedName>
</protein>
<feature type="domain" description="NAD-dependent epimerase/dehydratase" evidence="1">
    <location>
        <begin position="6"/>
        <end position="236"/>
    </location>
</feature>
<dbReference type="Gene3D" id="3.40.50.720">
    <property type="entry name" value="NAD(P)-binding Rossmann-like Domain"/>
    <property type="match status" value="1"/>
</dbReference>